<organism evidence="4 5">
    <name type="scientific">Phakopsora pachyrhizi</name>
    <name type="common">Asian soybean rust disease fungus</name>
    <dbReference type="NCBI Taxonomy" id="170000"/>
    <lineage>
        <taxon>Eukaryota</taxon>
        <taxon>Fungi</taxon>
        <taxon>Dikarya</taxon>
        <taxon>Basidiomycota</taxon>
        <taxon>Pucciniomycotina</taxon>
        <taxon>Pucciniomycetes</taxon>
        <taxon>Pucciniales</taxon>
        <taxon>Phakopsoraceae</taxon>
        <taxon>Phakopsora</taxon>
    </lineage>
</organism>
<feature type="region of interest" description="Disordered" evidence="2">
    <location>
        <begin position="740"/>
        <end position="910"/>
    </location>
</feature>
<dbReference type="Proteomes" id="UP001153365">
    <property type="component" value="Unassembled WGS sequence"/>
</dbReference>
<evidence type="ECO:0000313" key="4">
    <source>
        <dbReference type="EMBL" id="CAH7687354.1"/>
    </source>
</evidence>
<dbReference type="SUPFAM" id="SSF48371">
    <property type="entry name" value="ARM repeat"/>
    <property type="match status" value="1"/>
</dbReference>
<dbReference type="GO" id="GO:0005634">
    <property type="term" value="C:nucleus"/>
    <property type="evidence" value="ECO:0007669"/>
    <property type="project" value="UniProtKB-ARBA"/>
</dbReference>
<sequence length="935" mass="106910">MDRMIIEPTSIWYNTDSFKKLPSSDQRGSAGKISDEDAIVSLHQRGDRILDDISKKFLQILQPQHGQKRKATTNFGGLSESDKSFINKIMSSGTSSDRLSALILLVSSAPLHSRTHLTTLLNTSKKKNREEAGRAIRALVDWVSGGGNPELGGLPNRKLKYFRDQPDLITVAQLQKVKNRKSKSKNVESESSFEGEAEGDQWLALWAFEDWLKKWYVELLKVIEGLSHDPLVFTRNQSVSHLFCLLRDKPEQEQNLLALLVNKLGDNERIVCSRTSYNLLLLLQTHPLMKSIIIREISALVLKPIVHQIKKRDPKSKKSPAIDLSIRHHDHARYYGAITLNQITLSKGDSEISNRLIEVYFEIFKEILGSAMSEEEEAAAQPATLDEMNEEEIEAEHMRQQDEDSKKRKGRKKSNSSKKTSREISEEEIVAEKRSRLIAVVLTGLNRAFPYGSLSEGTFNSHLNTLFRIIHTGSFNVSVQALILVQHLTITKPSIAERFYRVLYETLLDHRLMVNTSKHALYLNLLFKSLKADNNEQRVFAFVKRIIQILHYQQPSFICVTLVLLGELFGLPKFFETSEKLLSEKNEDCLVDKNDSEGRIEYDGRKRDPSFSNALKSFLWELVPLLSHYHPAVSLNASQLLNSQKVTSTVDFDHHTLSSFLDKFVYRQPKRVSKSKGSSIMQPDLHPRLGGMLKKSLGRKVEKLTMNSSSLLNRTEKDVPADELFFHKFFVKKAEKDRRSAKKRGNKERLEDKDFGGKGGSDDGSFEGVIEEDEEEEEEDDEDEGEGDEKEEEEVWKAMKASMGKKLQEEIEDGEDDESWLEDMDSEDFSGEDLRETKLDEDEDEGEESEIVFTDDDLEIDSDEDLKLLEQTSDEDEDEIQLKKRKKTGSKFDTKGEPEKKSKKNRKTIDSKTLRSLPIFAKLEEYSHLLKDDKD</sequence>
<comment type="similarity">
    <text evidence="1">Belongs to the CBF/MAK21 family.</text>
</comment>
<accession>A0AAV0BMG9</accession>
<comment type="caution">
    <text evidence="4">The sequence shown here is derived from an EMBL/GenBank/DDBJ whole genome shotgun (WGS) entry which is preliminary data.</text>
</comment>
<keyword evidence="5" id="KW-1185">Reference proteome</keyword>
<feature type="compositionally biased region" description="Acidic residues" evidence="2">
    <location>
        <begin position="839"/>
        <end position="864"/>
    </location>
</feature>
<feature type="compositionally biased region" description="Acidic residues" evidence="2">
    <location>
        <begin position="769"/>
        <end position="794"/>
    </location>
</feature>
<dbReference type="InterPro" id="IPR040155">
    <property type="entry name" value="CEBPZ/Mak21-like"/>
</dbReference>
<dbReference type="PANTHER" id="PTHR12048">
    <property type="entry name" value="CCAAT-BINDING FACTOR-RELATED"/>
    <property type="match status" value="1"/>
</dbReference>
<dbReference type="PANTHER" id="PTHR12048:SF0">
    <property type="entry name" value="CCAAT_ENHANCER-BINDING PROTEIN ZETA"/>
    <property type="match status" value="1"/>
</dbReference>
<gene>
    <name evidence="4" type="ORF">PPACK8108_LOCUS22132</name>
</gene>
<feature type="compositionally biased region" description="Acidic residues" evidence="2">
    <location>
        <begin position="810"/>
        <end position="831"/>
    </location>
</feature>
<proteinExistence type="inferred from homology"/>
<dbReference type="AlphaFoldDB" id="A0AAV0BMG9"/>
<feature type="domain" description="CCAAT-binding factor" evidence="3">
    <location>
        <begin position="478"/>
        <end position="636"/>
    </location>
</feature>
<evidence type="ECO:0000259" key="3">
    <source>
        <dbReference type="Pfam" id="PF03914"/>
    </source>
</evidence>
<evidence type="ECO:0000313" key="5">
    <source>
        <dbReference type="Proteomes" id="UP001153365"/>
    </source>
</evidence>
<feature type="compositionally biased region" description="Basic and acidic residues" evidence="2">
    <location>
        <begin position="890"/>
        <end position="900"/>
    </location>
</feature>
<feature type="compositionally biased region" description="Basic residues" evidence="2">
    <location>
        <begin position="407"/>
        <end position="416"/>
    </location>
</feature>
<dbReference type="InterPro" id="IPR005612">
    <property type="entry name" value="CCAAT-binding_factor"/>
</dbReference>
<dbReference type="Pfam" id="PF03914">
    <property type="entry name" value="CBF"/>
    <property type="match status" value="1"/>
</dbReference>
<dbReference type="InterPro" id="IPR016024">
    <property type="entry name" value="ARM-type_fold"/>
</dbReference>
<reference evidence="4" key="1">
    <citation type="submission" date="2022-06" db="EMBL/GenBank/DDBJ databases">
        <authorList>
            <consortium name="SYNGENTA / RWTH Aachen University"/>
        </authorList>
    </citation>
    <scope>NUCLEOTIDE SEQUENCE</scope>
</reference>
<evidence type="ECO:0000256" key="1">
    <source>
        <dbReference type="ARBA" id="ARBA00007797"/>
    </source>
</evidence>
<name>A0AAV0BMG9_PHAPC</name>
<protein>
    <submittedName>
        <fullName evidence="4">Ribosome biogenesis protein</fullName>
    </submittedName>
</protein>
<evidence type="ECO:0000256" key="2">
    <source>
        <dbReference type="SAM" id="MobiDB-lite"/>
    </source>
</evidence>
<feature type="region of interest" description="Disordered" evidence="2">
    <location>
        <begin position="392"/>
        <end position="425"/>
    </location>
</feature>
<feature type="compositionally biased region" description="Basic and acidic residues" evidence="2">
    <location>
        <begin position="747"/>
        <end position="756"/>
    </location>
</feature>
<dbReference type="EMBL" id="CALTRL010005862">
    <property type="protein sequence ID" value="CAH7687354.1"/>
    <property type="molecule type" value="Genomic_DNA"/>
</dbReference>
<feature type="compositionally biased region" description="Basic and acidic residues" evidence="2">
    <location>
        <begin position="395"/>
        <end position="406"/>
    </location>
</feature>